<proteinExistence type="predicted"/>
<comment type="caution">
    <text evidence="1">The sequence shown here is derived from an EMBL/GenBank/DDBJ whole genome shotgun (WGS) entry which is preliminary data.</text>
</comment>
<gene>
    <name evidence="1" type="ORF">FGG08_005500</name>
</gene>
<protein>
    <submittedName>
        <fullName evidence="1">Uncharacterized protein</fullName>
    </submittedName>
</protein>
<dbReference type="EMBL" id="JAGHQL010000132">
    <property type="protein sequence ID" value="KAH0537752.1"/>
    <property type="molecule type" value="Genomic_DNA"/>
</dbReference>
<keyword evidence="2" id="KW-1185">Reference proteome</keyword>
<dbReference type="Proteomes" id="UP000698800">
    <property type="component" value="Unassembled WGS sequence"/>
</dbReference>
<evidence type="ECO:0000313" key="1">
    <source>
        <dbReference type="EMBL" id="KAH0537752.1"/>
    </source>
</evidence>
<organism evidence="1 2">
    <name type="scientific">Glutinoglossum americanum</name>
    <dbReference type="NCBI Taxonomy" id="1670608"/>
    <lineage>
        <taxon>Eukaryota</taxon>
        <taxon>Fungi</taxon>
        <taxon>Dikarya</taxon>
        <taxon>Ascomycota</taxon>
        <taxon>Pezizomycotina</taxon>
        <taxon>Geoglossomycetes</taxon>
        <taxon>Geoglossales</taxon>
        <taxon>Geoglossaceae</taxon>
        <taxon>Glutinoglossum</taxon>
    </lineage>
</organism>
<name>A0A9P8L1C9_9PEZI</name>
<dbReference type="AlphaFoldDB" id="A0A9P8L1C9"/>
<evidence type="ECO:0000313" key="2">
    <source>
        <dbReference type="Proteomes" id="UP000698800"/>
    </source>
</evidence>
<accession>A0A9P8L1C9</accession>
<reference evidence="1" key="1">
    <citation type="submission" date="2021-03" db="EMBL/GenBank/DDBJ databases">
        <title>Comparative genomics and phylogenomic investigation of the class Geoglossomycetes provide insights into ecological specialization and systematics.</title>
        <authorList>
            <person name="Melie T."/>
            <person name="Pirro S."/>
            <person name="Miller A.N."/>
            <person name="Quandt A."/>
        </authorList>
    </citation>
    <scope>NUCLEOTIDE SEQUENCE</scope>
    <source>
        <strain evidence="1">GBOQ0MN5Z8</strain>
    </source>
</reference>
<sequence>MIEPMGMLPGDLAGGEQGGTFPAPSVDTQDAFWDWSGRGTSHVDFGKDEALPLQGEFLGYGIHGGVYGTICSGKALARGRSAWALLGCLRLALTLRELEAEVELRPSTATGIAQEIRDVE</sequence>